<dbReference type="Gene3D" id="3.40.50.720">
    <property type="entry name" value="NAD(P)-binding Rossmann-like Domain"/>
    <property type="match status" value="1"/>
</dbReference>
<reference evidence="2 3" key="1">
    <citation type="submission" date="2019-02" db="EMBL/GenBank/DDBJ databases">
        <title>Arundinibacter roseus gen. nov., sp. nov., a new member of the family Cytophagaceae.</title>
        <authorList>
            <person name="Szuroczki S."/>
            <person name="Khayer B."/>
            <person name="Sproer C."/>
            <person name="Toumi M."/>
            <person name="Szabo A."/>
            <person name="Felfoldi T."/>
            <person name="Schumann P."/>
            <person name="Toth E."/>
        </authorList>
    </citation>
    <scope>NUCLEOTIDE SEQUENCE [LARGE SCALE GENOMIC DNA]</scope>
    <source>
        <strain evidence="2 3">DMA-k-7a</strain>
    </source>
</reference>
<feature type="domain" description="NmrA-like" evidence="1">
    <location>
        <begin position="2"/>
        <end position="222"/>
    </location>
</feature>
<dbReference type="SUPFAM" id="SSF51735">
    <property type="entry name" value="NAD(P)-binding Rossmann-fold domains"/>
    <property type="match status" value="1"/>
</dbReference>
<evidence type="ECO:0000313" key="2">
    <source>
        <dbReference type="EMBL" id="TDB67524.1"/>
    </source>
</evidence>
<dbReference type="Pfam" id="PF05368">
    <property type="entry name" value="NmrA"/>
    <property type="match status" value="1"/>
</dbReference>
<dbReference type="OrthoDB" id="9780595at2"/>
<dbReference type="InterPro" id="IPR036291">
    <property type="entry name" value="NAD(P)-bd_dom_sf"/>
</dbReference>
<keyword evidence="3" id="KW-1185">Reference proteome</keyword>
<dbReference type="PANTHER" id="PTHR43162:SF1">
    <property type="entry name" value="PRESTALK A DIFFERENTIATION PROTEIN A"/>
    <property type="match status" value="1"/>
</dbReference>
<gene>
    <name evidence="2" type="ORF">EZE20_06150</name>
</gene>
<dbReference type="PANTHER" id="PTHR43162">
    <property type="match status" value="1"/>
</dbReference>
<organism evidence="2 3">
    <name type="scientific">Arundinibacter roseus</name>
    <dbReference type="NCBI Taxonomy" id="2070510"/>
    <lineage>
        <taxon>Bacteria</taxon>
        <taxon>Pseudomonadati</taxon>
        <taxon>Bacteroidota</taxon>
        <taxon>Cytophagia</taxon>
        <taxon>Cytophagales</taxon>
        <taxon>Spirosomataceae</taxon>
        <taxon>Arundinibacter</taxon>
    </lineage>
</organism>
<comment type="caution">
    <text evidence="2">The sequence shown here is derived from an EMBL/GenBank/DDBJ whole genome shotgun (WGS) entry which is preliminary data.</text>
</comment>
<accession>A0A4R4KHF1</accession>
<name>A0A4R4KHF1_9BACT</name>
<dbReference type="EMBL" id="SMJU01000003">
    <property type="protein sequence ID" value="TDB67524.1"/>
    <property type="molecule type" value="Genomic_DNA"/>
</dbReference>
<evidence type="ECO:0000313" key="3">
    <source>
        <dbReference type="Proteomes" id="UP000295706"/>
    </source>
</evidence>
<dbReference type="RefSeq" id="WP_132115591.1">
    <property type="nucleotide sequence ID" value="NZ_SMJU01000003.1"/>
</dbReference>
<proteinExistence type="predicted"/>
<dbReference type="Proteomes" id="UP000295706">
    <property type="component" value="Unassembled WGS sequence"/>
</dbReference>
<sequence length="290" mass="32515">MSTILITGASGTIGREVIRALRVFSTTATVVVGVRTMGEESFLAADSGIIPVHFDFENPNTFAPALRKCTVLFLLRPPHISDVSAIFEPLILAAKQNGVRHVVFLSVQGVENSSLIPHHSIEKLVVQSGLGYTFLRPAYFFQNFTTTFRHDIVHKHQVVIPAGKTKFTVIDAQDIGRVAACVLLNPQKYQNHAFDLTNEEQLTFAQMVDTIGEFTGRSIRYISPNLIQFFYLKRKEKVPVMLILVLIMLHYLPRFQKVPPTSRWVERITGQKPATFADFVARNTAAFTEV</sequence>
<dbReference type="InterPro" id="IPR008030">
    <property type="entry name" value="NmrA-like"/>
</dbReference>
<dbReference type="InterPro" id="IPR051604">
    <property type="entry name" value="Ergot_Alk_Oxidoreductase"/>
</dbReference>
<evidence type="ECO:0000259" key="1">
    <source>
        <dbReference type="Pfam" id="PF05368"/>
    </source>
</evidence>
<dbReference type="Gene3D" id="3.90.25.10">
    <property type="entry name" value="UDP-galactose 4-epimerase, domain 1"/>
    <property type="match status" value="1"/>
</dbReference>
<protein>
    <submittedName>
        <fullName evidence="2">NmrA family transcriptional regulator</fullName>
    </submittedName>
</protein>
<dbReference type="AlphaFoldDB" id="A0A4R4KHF1"/>